<evidence type="ECO:0000256" key="1">
    <source>
        <dbReference type="ARBA" id="ARBA00007320"/>
    </source>
</evidence>
<dbReference type="InterPro" id="IPR036227">
    <property type="entry name" value="Ribosomal_uL15/eL18_sf"/>
</dbReference>
<keyword evidence="5" id="KW-0694">RNA-binding</keyword>
<evidence type="ECO:0000313" key="10">
    <source>
        <dbReference type="Proteomes" id="UP000192940"/>
    </source>
</evidence>
<dbReference type="HAMAP" id="MF_01341">
    <property type="entry name" value="Ribosomal_uL15"/>
    <property type="match status" value="1"/>
</dbReference>
<dbReference type="Gene3D" id="3.100.10.10">
    <property type="match status" value="1"/>
</dbReference>
<protein>
    <recommendedName>
        <fullName evidence="5">Large ribosomal subunit protein uL15</fullName>
    </recommendedName>
</protein>
<name>A0A1X7GFM1_9BACL</name>
<dbReference type="PROSITE" id="PS00475">
    <property type="entry name" value="RIBOSOMAL_L15"/>
    <property type="match status" value="1"/>
</dbReference>
<comment type="function">
    <text evidence="5">Binds to the 23S rRNA.</text>
</comment>
<dbReference type="EMBL" id="LT840184">
    <property type="protein sequence ID" value="SMF69022.1"/>
    <property type="molecule type" value="Genomic_DNA"/>
</dbReference>
<comment type="subunit">
    <text evidence="5">Part of the 50S ribosomal subunit.</text>
</comment>
<dbReference type="RefSeq" id="WP_208917619.1">
    <property type="nucleotide sequence ID" value="NZ_LT840184.1"/>
</dbReference>
<dbReference type="NCBIfam" id="TIGR01071">
    <property type="entry name" value="rplO_bact"/>
    <property type="match status" value="1"/>
</dbReference>
<dbReference type="InterPro" id="IPR030878">
    <property type="entry name" value="Ribosomal_uL15"/>
</dbReference>
<dbReference type="STRING" id="1313296.SAMN05661091_0504"/>
<dbReference type="GO" id="GO:0019843">
    <property type="term" value="F:rRNA binding"/>
    <property type="evidence" value="ECO:0007669"/>
    <property type="project" value="UniProtKB-UniRule"/>
</dbReference>
<evidence type="ECO:0000256" key="6">
    <source>
        <dbReference type="RuleBase" id="RU003888"/>
    </source>
</evidence>
<reference evidence="9 10" key="1">
    <citation type="submission" date="2017-04" db="EMBL/GenBank/DDBJ databases">
        <authorList>
            <person name="Afonso C.L."/>
            <person name="Miller P.J."/>
            <person name="Scott M.A."/>
            <person name="Spackman E."/>
            <person name="Goraichik I."/>
            <person name="Dimitrov K.M."/>
            <person name="Suarez D.L."/>
            <person name="Swayne D.E."/>
        </authorList>
    </citation>
    <scope>NUCLEOTIDE SEQUENCE [LARGE SCALE GENOMIC DNA]</scope>
    <source>
        <strain evidence="9 10">N3/975</strain>
    </source>
</reference>
<gene>
    <name evidence="5" type="primary">rplO</name>
    <name evidence="9" type="ORF">SAMN05661091_0504</name>
</gene>
<dbReference type="AlphaFoldDB" id="A0A1X7GFM1"/>
<evidence type="ECO:0000313" key="9">
    <source>
        <dbReference type="EMBL" id="SMF69022.1"/>
    </source>
</evidence>
<evidence type="ECO:0000259" key="8">
    <source>
        <dbReference type="Pfam" id="PF00828"/>
    </source>
</evidence>
<organism evidence="9 10">
    <name type="scientific">Paenibacillus uliginis N3/975</name>
    <dbReference type="NCBI Taxonomy" id="1313296"/>
    <lineage>
        <taxon>Bacteria</taxon>
        <taxon>Bacillati</taxon>
        <taxon>Bacillota</taxon>
        <taxon>Bacilli</taxon>
        <taxon>Bacillales</taxon>
        <taxon>Paenibacillaceae</taxon>
        <taxon>Paenibacillus</taxon>
    </lineage>
</organism>
<dbReference type="GO" id="GO:0022625">
    <property type="term" value="C:cytosolic large ribosomal subunit"/>
    <property type="evidence" value="ECO:0007669"/>
    <property type="project" value="TreeGrafter"/>
</dbReference>
<evidence type="ECO:0000256" key="4">
    <source>
        <dbReference type="ARBA" id="ARBA00023274"/>
    </source>
</evidence>
<keyword evidence="4 5" id="KW-0687">Ribonucleoprotein</keyword>
<dbReference type="InterPro" id="IPR005749">
    <property type="entry name" value="Ribosomal_uL15_bac-type"/>
</dbReference>
<feature type="compositionally biased region" description="Gly residues" evidence="7">
    <location>
        <begin position="42"/>
        <end position="52"/>
    </location>
</feature>
<sequence>MKLHELSPAPGSRKERKRVGRGPSSGTGKTSGRGHKGQNSRSGGGVRPGFEGGQNPLYRRLPKRGFVNPTRKEYAVVNIEELNSFAAGTEVTPEVLVESGIVNNTKSGIKILGNGEVTVQLTVKANKFSQSAVEKIEAAGGKTEVI</sequence>
<dbReference type="GO" id="GO:0003735">
    <property type="term" value="F:structural constituent of ribosome"/>
    <property type="evidence" value="ECO:0007669"/>
    <property type="project" value="InterPro"/>
</dbReference>
<feature type="domain" description="Large ribosomal subunit protein uL15/eL18" evidence="8">
    <location>
        <begin position="76"/>
        <end position="143"/>
    </location>
</feature>
<evidence type="ECO:0000256" key="2">
    <source>
        <dbReference type="ARBA" id="ARBA00022730"/>
    </source>
</evidence>
<dbReference type="SUPFAM" id="SSF52080">
    <property type="entry name" value="Ribosomal proteins L15p and L18e"/>
    <property type="match status" value="1"/>
</dbReference>
<dbReference type="InterPro" id="IPR021131">
    <property type="entry name" value="Ribosomal_uL15/eL18"/>
</dbReference>
<keyword evidence="10" id="KW-1185">Reference proteome</keyword>
<proteinExistence type="inferred from homology"/>
<evidence type="ECO:0000256" key="5">
    <source>
        <dbReference type="HAMAP-Rule" id="MF_01341"/>
    </source>
</evidence>
<dbReference type="InterPro" id="IPR001196">
    <property type="entry name" value="Ribosomal_uL15_CS"/>
</dbReference>
<dbReference type="PANTHER" id="PTHR12934">
    <property type="entry name" value="50S RIBOSOMAL PROTEIN L15"/>
    <property type="match status" value="1"/>
</dbReference>
<keyword evidence="2 5" id="KW-0699">rRNA-binding</keyword>
<dbReference type="PANTHER" id="PTHR12934:SF11">
    <property type="entry name" value="LARGE RIBOSOMAL SUBUNIT PROTEIN UL15M"/>
    <property type="match status" value="1"/>
</dbReference>
<dbReference type="Pfam" id="PF00828">
    <property type="entry name" value="Ribosomal_L27A"/>
    <property type="match status" value="1"/>
</dbReference>
<keyword evidence="3 5" id="KW-0689">Ribosomal protein</keyword>
<accession>A0A1X7GFM1</accession>
<comment type="similarity">
    <text evidence="1 5 6">Belongs to the universal ribosomal protein uL15 family.</text>
</comment>
<evidence type="ECO:0000256" key="3">
    <source>
        <dbReference type="ARBA" id="ARBA00022980"/>
    </source>
</evidence>
<evidence type="ECO:0000256" key="7">
    <source>
        <dbReference type="SAM" id="MobiDB-lite"/>
    </source>
</evidence>
<dbReference type="Proteomes" id="UP000192940">
    <property type="component" value="Chromosome I"/>
</dbReference>
<feature type="region of interest" description="Disordered" evidence="7">
    <location>
        <begin position="1"/>
        <end position="65"/>
    </location>
</feature>
<dbReference type="GO" id="GO:0006412">
    <property type="term" value="P:translation"/>
    <property type="evidence" value="ECO:0007669"/>
    <property type="project" value="UniProtKB-UniRule"/>
</dbReference>